<dbReference type="InterPro" id="IPR052357">
    <property type="entry name" value="Orn_Lys_Arg_decarboxylase-I"/>
</dbReference>
<keyword evidence="5 9" id="KW-0456">Lyase</keyword>
<dbReference type="KEGG" id="cpat:CLPA_c01160"/>
<organism evidence="8 11">
    <name type="scientific">Clostridium pasteurianum DSM 525 = ATCC 6013</name>
    <dbReference type="NCBI Taxonomy" id="1262449"/>
    <lineage>
        <taxon>Bacteria</taxon>
        <taxon>Bacillati</taxon>
        <taxon>Bacillota</taxon>
        <taxon>Clostridia</taxon>
        <taxon>Eubacteriales</taxon>
        <taxon>Clostridiaceae</taxon>
        <taxon>Clostridium</taxon>
    </lineage>
</organism>
<evidence type="ECO:0000256" key="3">
    <source>
        <dbReference type="ARBA" id="ARBA00022793"/>
    </source>
</evidence>
<dbReference type="RefSeq" id="WP_003440309.1">
    <property type="nucleotide sequence ID" value="NZ_ANZB01000001.1"/>
</dbReference>
<dbReference type="InterPro" id="IPR015421">
    <property type="entry name" value="PyrdxlP-dep_Trfase_major"/>
</dbReference>
<feature type="domain" description="Orn/Lys/Arg decarboxylase C-terminal" evidence="7">
    <location>
        <begin position="387"/>
        <end position="450"/>
    </location>
</feature>
<feature type="domain" description="Orn/Lys/Arg decarboxylases family 1 pyridoxal-P attachment site" evidence="6">
    <location>
        <begin position="5"/>
        <end position="314"/>
    </location>
</feature>
<dbReference type="Proteomes" id="UP000028042">
    <property type="component" value="Unassembled WGS sequence"/>
</dbReference>
<keyword evidence="4" id="KW-0663">Pyridoxal phosphate</keyword>
<dbReference type="Pfam" id="PF03711">
    <property type="entry name" value="OKR_DC_1_C"/>
    <property type="match status" value="1"/>
</dbReference>
<keyword evidence="11" id="KW-1185">Reference proteome</keyword>
<accession>A0A0H3IXL9</accession>
<evidence type="ECO:0000259" key="6">
    <source>
        <dbReference type="Pfam" id="PF01276"/>
    </source>
</evidence>
<evidence type="ECO:0000256" key="4">
    <source>
        <dbReference type="ARBA" id="ARBA00022898"/>
    </source>
</evidence>
<evidence type="ECO:0000256" key="5">
    <source>
        <dbReference type="ARBA" id="ARBA00023239"/>
    </source>
</evidence>
<evidence type="ECO:0000259" key="7">
    <source>
        <dbReference type="Pfam" id="PF03711"/>
    </source>
</evidence>
<dbReference type="InterPro" id="IPR008286">
    <property type="entry name" value="Prn/Lys/Arg_de-COase_C"/>
</dbReference>
<dbReference type="Pfam" id="PF01276">
    <property type="entry name" value="OKR_DC_1"/>
    <property type="match status" value="1"/>
</dbReference>
<dbReference type="PANTHER" id="PTHR43277">
    <property type="entry name" value="ARGININE DECARBOXYLASE"/>
    <property type="match status" value="1"/>
</dbReference>
<reference evidence="8 11" key="1">
    <citation type="journal article" date="2015" name="Genome Announc.">
        <title>Complete Genome Sequence of the Nitrogen-Fixing and Solvent-Producing Clostridium pasteurianum DSM 525.</title>
        <authorList>
            <person name="Poehlein A."/>
            <person name="Grosse-Honebrink A."/>
            <person name="Zhang Y."/>
            <person name="Minton N.P."/>
            <person name="Daniel R."/>
        </authorList>
    </citation>
    <scope>NUCLEOTIDE SEQUENCE [LARGE SCALE GENOMIC DNA]</scope>
    <source>
        <strain evidence="8">DSM 525</strain>
        <strain evidence="11">DSM 525 / ATCC 6013</strain>
    </source>
</reference>
<dbReference type="GO" id="GO:0008792">
    <property type="term" value="F:arginine decarboxylase activity"/>
    <property type="evidence" value="ECO:0007669"/>
    <property type="project" value="UniProtKB-EC"/>
</dbReference>
<dbReference type="AlphaFoldDB" id="A0A0H3IXL9"/>
<reference evidence="9" key="2">
    <citation type="submission" date="2015-10" db="EMBL/GenBank/DDBJ databases">
        <title>Improved Draft Genome Sequence of Clostridium pasteurianum Strain ATCC 6013 (DSM 525) Using a Hybrid Next-Generation Sequencing Approach.</title>
        <authorList>
            <person name="Pyne M.E."/>
            <person name="Utturkar S.M."/>
            <person name="Brown S.D."/>
            <person name="Moo-Young M."/>
            <person name="Chung D.A."/>
            <person name="Chou P.C."/>
        </authorList>
    </citation>
    <scope>NUCLEOTIDE SEQUENCE</scope>
    <source>
        <strain evidence="9">ATCC 6013</strain>
    </source>
</reference>
<reference evidence="9 10" key="3">
    <citation type="journal article" name="Genome Announc.">
        <title>Improved Draft Genome Sequence of Clostridium pasteurianum Strain ATCC 6013 (DSM 525) Using a Hybrid Next-Generation Sequencing Approach.</title>
        <authorList>
            <person name="Pyne M.E."/>
            <person name="Utturkar S."/>
            <person name="Brown S.D."/>
            <person name="Moo-Young M."/>
            <person name="Chung D.A."/>
            <person name="Chou C.P."/>
        </authorList>
    </citation>
    <scope>NUCLEOTIDE SEQUENCE [LARGE SCALE GENOMIC DNA]</scope>
    <source>
        <strain evidence="9 10">ATCC 6013</strain>
    </source>
</reference>
<evidence type="ECO:0000256" key="2">
    <source>
        <dbReference type="ARBA" id="ARBA00010671"/>
    </source>
</evidence>
<evidence type="ECO:0000313" key="10">
    <source>
        <dbReference type="Proteomes" id="UP000028042"/>
    </source>
</evidence>
<dbReference type="Gene3D" id="3.40.640.10">
    <property type="entry name" value="Type I PLP-dependent aspartate aminotransferase-like (Major domain)"/>
    <property type="match status" value="1"/>
</dbReference>
<dbReference type="EMBL" id="CP009268">
    <property type="protein sequence ID" value="AJA50204.1"/>
    <property type="molecule type" value="Genomic_DNA"/>
</dbReference>
<sequence>MSKLPLVDGVLEYLREKNLMFCMPGHKNGKGFNNTDIGKELYENFIKADITEVDGVDNLHHSDGIIKEAQNMLRDLYGSKKSYFLINGSTSGNLAMIFSCFNEGEKVIVERSCHRSIFNGIIMRKLEPVYIKNKIDNKFGLQLSIDENYLIKLFDENLDAKGIIVTYPNYYGICCNLKFIIKEANKRGMKVLIDSAHGAHFGIHNELPESAVKLGGDFVVMSSHKTLPSLTQTAYLHIGDKVDTEKVDFYVSAFLSTSPSYMLMCSMDYARYYLEERGKDEYKKLIDICNYYRKKINALEGFYIVSKEDLQNKEDIDVTRYVLNVEEGFSGYKLYKYLKSKKIQPEMCDYRNVVLIFSTFNTEDEFKFLYKVLCDCNLEDIKDYNFHMIESTIGHMKIKPFEAVEREYTLINYNEACGKVCKEAIIPYPPGVPLILPGEIIDDCIINFIEYYLYNKCTVLGINQEKKIKVII</sequence>
<dbReference type="CDD" id="cd00615">
    <property type="entry name" value="Orn_deC_like"/>
    <property type="match status" value="1"/>
</dbReference>
<comment type="similarity">
    <text evidence="2">Belongs to the Orn/Lys/Arg decarboxylase class-I family.</text>
</comment>
<gene>
    <name evidence="8" type="ORF">CLPA_c01160</name>
    <name evidence="9" type="ORF">CP6013_03031</name>
</gene>
<evidence type="ECO:0000313" key="8">
    <source>
        <dbReference type="EMBL" id="AJA50204.1"/>
    </source>
</evidence>
<evidence type="ECO:0000313" key="11">
    <source>
        <dbReference type="Proteomes" id="UP000030905"/>
    </source>
</evidence>
<dbReference type="EC" id="4.1.1.19" evidence="9"/>
<proteinExistence type="inferred from homology"/>
<dbReference type="InterPro" id="IPR015424">
    <property type="entry name" value="PyrdxlP-dep_Trfase"/>
</dbReference>
<dbReference type="EMBL" id="JPGY02000001">
    <property type="protein sequence ID" value="KRU13783.1"/>
    <property type="molecule type" value="Genomic_DNA"/>
</dbReference>
<name>A0A0H3IXL9_CLOPA</name>
<dbReference type="SUPFAM" id="SSF53383">
    <property type="entry name" value="PLP-dependent transferases"/>
    <property type="match status" value="1"/>
</dbReference>
<dbReference type="PATRIC" id="fig|1262449.3.peg.5"/>
<evidence type="ECO:0000313" key="9">
    <source>
        <dbReference type="EMBL" id="KRU13783.1"/>
    </source>
</evidence>
<comment type="cofactor">
    <cofactor evidence="1">
        <name>pyridoxal 5'-phosphate</name>
        <dbReference type="ChEBI" id="CHEBI:597326"/>
    </cofactor>
</comment>
<dbReference type="PANTHER" id="PTHR43277:SF4">
    <property type="entry name" value="ARGININE DECARBOXYLASE"/>
    <property type="match status" value="1"/>
</dbReference>
<dbReference type="eggNOG" id="COG1982">
    <property type="taxonomic scope" value="Bacteria"/>
</dbReference>
<evidence type="ECO:0000256" key="1">
    <source>
        <dbReference type="ARBA" id="ARBA00001933"/>
    </source>
</evidence>
<dbReference type="KEGG" id="cpae:CPAST_c01160"/>
<dbReference type="SUPFAM" id="SSF55904">
    <property type="entry name" value="Ornithine decarboxylase C-terminal domain"/>
    <property type="match status" value="1"/>
</dbReference>
<dbReference type="InterPro" id="IPR000310">
    <property type="entry name" value="Orn/Lys/Arg_deCO2ase_major_dom"/>
</dbReference>
<dbReference type="InterPro" id="IPR036633">
    <property type="entry name" value="Prn/Lys/Arg_de-COase_C_sf"/>
</dbReference>
<dbReference type="Gene3D" id="3.90.105.10">
    <property type="entry name" value="Molybdopterin biosynthesis moea protein, domain 2"/>
    <property type="match status" value="1"/>
</dbReference>
<keyword evidence="3" id="KW-0210">Decarboxylase</keyword>
<dbReference type="GeneID" id="93072374"/>
<protein>
    <submittedName>
        <fullName evidence="9">Arginine decarboxylase</fullName>
        <ecNumber evidence="9">4.1.1.19</ecNumber>
    </submittedName>
    <submittedName>
        <fullName evidence="8">Orn/Lys/Arg decarboxylase</fullName>
    </submittedName>
</protein>
<dbReference type="Proteomes" id="UP000030905">
    <property type="component" value="Chromosome"/>
</dbReference>